<sequence>MIRFNPAGNSIETSAPDWPSELARLAERSSQPGLQAYYHAGCPTGETPLEQVPLAALDIETTGLDARRDAIVSIGLIPFNLQRIRCREAFYRVVKPDIPLSEESITYHRITHSDIRRASDPASTLNLLLKAMAGRVMVVHYRALERAFLDRAARQYLGEPLFFPVIDTMQLEARMHRGSAQPSWLARLFGRKIESIRLADSRQRYGLPHYHAHHALTDAVATAELLQAQVLTHYQPDTPLRELWY</sequence>
<name>A0A2P4ERZ4_9GAMM</name>
<dbReference type="NCBIfam" id="NF006602">
    <property type="entry name" value="PRK09146.1"/>
    <property type="match status" value="1"/>
</dbReference>
<evidence type="ECO:0000256" key="3">
    <source>
        <dbReference type="ARBA" id="ARBA00022839"/>
    </source>
</evidence>
<dbReference type="GO" id="GO:0008408">
    <property type="term" value="F:3'-5' exonuclease activity"/>
    <property type="evidence" value="ECO:0007669"/>
    <property type="project" value="TreeGrafter"/>
</dbReference>
<dbReference type="GO" id="GO:0005829">
    <property type="term" value="C:cytosol"/>
    <property type="evidence" value="ECO:0007669"/>
    <property type="project" value="TreeGrafter"/>
</dbReference>
<dbReference type="GO" id="GO:0003676">
    <property type="term" value="F:nucleic acid binding"/>
    <property type="evidence" value="ECO:0007669"/>
    <property type="project" value="InterPro"/>
</dbReference>
<dbReference type="EMBL" id="PPSK01000018">
    <property type="protein sequence ID" value="POB01757.1"/>
    <property type="molecule type" value="Genomic_DNA"/>
</dbReference>
<protein>
    <submittedName>
        <fullName evidence="5">DNA polymerase III subunit epsilon</fullName>
    </submittedName>
</protein>
<keyword evidence="3" id="KW-0269">Exonuclease</keyword>
<reference evidence="5 6" key="1">
    <citation type="submission" date="2018-01" db="EMBL/GenBank/DDBJ databases">
        <title>Draft genome of the type strain Pseudomonas oceani DSM 100277 isolated from the deep water in Okinawa trough, northwestern Pacific Ocean.</title>
        <authorList>
            <person name="Gomila M."/>
            <person name="Mulet M."/>
            <person name="Garcia-Valdes E."/>
            <person name="Lalucat J."/>
        </authorList>
    </citation>
    <scope>NUCLEOTIDE SEQUENCE [LARGE SCALE GENOMIC DNA]</scope>
    <source>
        <strain evidence="5 6">DSM 100277</strain>
    </source>
</reference>
<dbReference type="InterPro" id="IPR012337">
    <property type="entry name" value="RNaseH-like_sf"/>
</dbReference>
<organism evidence="5 6">
    <name type="scientific">Halopseudomonas oceani</name>
    <dbReference type="NCBI Taxonomy" id="1708783"/>
    <lineage>
        <taxon>Bacteria</taxon>
        <taxon>Pseudomonadati</taxon>
        <taxon>Pseudomonadota</taxon>
        <taxon>Gammaproteobacteria</taxon>
        <taxon>Pseudomonadales</taxon>
        <taxon>Pseudomonadaceae</taxon>
        <taxon>Halopseudomonas</taxon>
    </lineage>
</organism>
<gene>
    <name evidence="5" type="ORF">C1949_15560</name>
</gene>
<comment type="caution">
    <text evidence="5">The sequence shown here is derived from an EMBL/GenBank/DDBJ whole genome shotgun (WGS) entry which is preliminary data.</text>
</comment>
<keyword evidence="1" id="KW-0540">Nuclease</keyword>
<dbReference type="Pfam" id="PF00929">
    <property type="entry name" value="RNase_T"/>
    <property type="match status" value="1"/>
</dbReference>
<feature type="domain" description="Exonuclease" evidence="4">
    <location>
        <begin position="53"/>
        <end position="235"/>
    </location>
</feature>
<evidence type="ECO:0000313" key="6">
    <source>
        <dbReference type="Proteomes" id="UP000243451"/>
    </source>
</evidence>
<dbReference type="InterPro" id="IPR013520">
    <property type="entry name" value="Ribonucl_H"/>
</dbReference>
<dbReference type="RefSeq" id="WP_104739390.1">
    <property type="nucleotide sequence ID" value="NZ_BMHR01000016.1"/>
</dbReference>
<evidence type="ECO:0000259" key="4">
    <source>
        <dbReference type="SMART" id="SM00479"/>
    </source>
</evidence>
<dbReference type="AlphaFoldDB" id="A0A2P4ERZ4"/>
<dbReference type="GO" id="GO:0006259">
    <property type="term" value="P:DNA metabolic process"/>
    <property type="evidence" value="ECO:0007669"/>
    <property type="project" value="UniProtKB-ARBA"/>
</dbReference>
<dbReference type="InterPro" id="IPR036397">
    <property type="entry name" value="RNaseH_sf"/>
</dbReference>
<dbReference type="Gene3D" id="3.30.420.10">
    <property type="entry name" value="Ribonuclease H-like superfamily/Ribonuclease H"/>
    <property type="match status" value="1"/>
</dbReference>
<dbReference type="Proteomes" id="UP000243451">
    <property type="component" value="Unassembled WGS sequence"/>
</dbReference>
<dbReference type="PANTHER" id="PTHR30231">
    <property type="entry name" value="DNA POLYMERASE III SUBUNIT EPSILON"/>
    <property type="match status" value="1"/>
</dbReference>
<proteinExistence type="predicted"/>
<dbReference type="OrthoDB" id="5497329at2"/>
<evidence type="ECO:0000256" key="1">
    <source>
        <dbReference type="ARBA" id="ARBA00022722"/>
    </source>
</evidence>
<keyword evidence="6" id="KW-1185">Reference proteome</keyword>
<evidence type="ECO:0000313" key="5">
    <source>
        <dbReference type="EMBL" id="POB01757.1"/>
    </source>
</evidence>
<dbReference type="SMART" id="SM00479">
    <property type="entry name" value="EXOIII"/>
    <property type="match status" value="1"/>
</dbReference>
<dbReference type="CDD" id="cd06127">
    <property type="entry name" value="DEDDh"/>
    <property type="match status" value="1"/>
</dbReference>
<dbReference type="SUPFAM" id="SSF53098">
    <property type="entry name" value="Ribonuclease H-like"/>
    <property type="match status" value="1"/>
</dbReference>
<dbReference type="PANTHER" id="PTHR30231:SF4">
    <property type="entry name" value="PROTEIN NEN2"/>
    <property type="match status" value="1"/>
</dbReference>
<accession>A0A2P4ERZ4</accession>
<evidence type="ECO:0000256" key="2">
    <source>
        <dbReference type="ARBA" id="ARBA00022801"/>
    </source>
</evidence>
<keyword evidence="2" id="KW-0378">Hydrolase</keyword>